<proteinExistence type="predicted"/>
<protein>
    <submittedName>
        <fullName evidence="1">Uncharacterized protein</fullName>
    </submittedName>
</protein>
<sequence>MQGKEFEARLSLRIEGHQDIQVAFRAGIAPGEAADYFQPPHTISSAELFQIVTIKLKIR</sequence>
<comment type="caution">
    <text evidence="1">The sequence shown here is derived from an EMBL/GenBank/DDBJ whole genome shotgun (WGS) entry which is preliminary data.</text>
</comment>
<dbReference type="Proteomes" id="UP000179129">
    <property type="component" value="Unassembled WGS sequence"/>
</dbReference>
<gene>
    <name evidence="1" type="ORF">A3F83_10760</name>
</gene>
<organism evidence="1 2">
    <name type="scientific">Candidatus Glassbacteria bacterium RIFCSPLOWO2_12_FULL_58_11</name>
    <dbReference type="NCBI Taxonomy" id="1817867"/>
    <lineage>
        <taxon>Bacteria</taxon>
        <taxon>Candidatus Glassiibacteriota</taxon>
    </lineage>
</organism>
<dbReference type="AlphaFoldDB" id="A0A1F5Z129"/>
<name>A0A1F5Z129_9BACT</name>
<evidence type="ECO:0000313" key="1">
    <source>
        <dbReference type="EMBL" id="OGG05887.1"/>
    </source>
</evidence>
<reference evidence="1 2" key="1">
    <citation type="journal article" date="2016" name="Nat. Commun.">
        <title>Thousands of microbial genomes shed light on interconnected biogeochemical processes in an aquifer system.</title>
        <authorList>
            <person name="Anantharaman K."/>
            <person name="Brown C.T."/>
            <person name="Hug L.A."/>
            <person name="Sharon I."/>
            <person name="Castelle C.J."/>
            <person name="Probst A.J."/>
            <person name="Thomas B.C."/>
            <person name="Singh A."/>
            <person name="Wilkins M.J."/>
            <person name="Karaoz U."/>
            <person name="Brodie E.L."/>
            <person name="Williams K.H."/>
            <person name="Hubbard S.S."/>
            <person name="Banfield J.F."/>
        </authorList>
    </citation>
    <scope>NUCLEOTIDE SEQUENCE [LARGE SCALE GENOMIC DNA]</scope>
</reference>
<evidence type="ECO:0000313" key="2">
    <source>
        <dbReference type="Proteomes" id="UP000179129"/>
    </source>
</evidence>
<dbReference type="EMBL" id="MFIX01000035">
    <property type="protein sequence ID" value="OGG05887.1"/>
    <property type="molecule type" value="Genomic_DNA"/>
</dbReference>
<accession>A0A1F5Z129</accession>